<dbReference type="STRING" id="1325734.A0A428NY83"/>
<dbReference type="Proteomes" id="UP000288168">
    <property type="component" value="Unassembled WGS sequence"/>
</dbReference>
<dbReference type="OrthoDB" id="4360026at2759"/>
<accession>A0A428NY83</accession>
<organism evidence="1 2">
    <name type="scientific">Fusarium duplospermum</name>
    <dbReference type="NCBI Taxonomy" id="1325734"/>
    <lineage>
        <taxon>Eukaryota</taxon>
        <taxon>Fungi</taxon>
        <taxon>Dikarya</taxon>
        <taxon>Ascomycota</taxon>
        <taxon>Pezizomycotina</taxon>
        <taxon>Sordariomycetes</taxon>
        <taxon>Hypocreomycetidae</taxon>
        <taxon>Hypocreales</taxon>
        <taxon>Nectriaceae</taxon>
        <taxon>Fusarium</taxon>
        <taxon>Fusarium solani species complex</taxon>
    </lineage>
</organism>
<gene>
    <name evidence="1" type="ORF">CEP54_014134</name>
</gene>
<sequence>MPSFPVYRTQIPIWSKDYLAHLHDIGEAVLEENKFPQDLESTVTRACVIRAIRRNLEFATSEAVAKACVEWPEFTRARNARLIMSNQLPEPDAMPESNTETHPYCIWYPSFAHEDTYRQLAKVFPWLRYQVGRACAAAGYAKLYTELHLLPDVCIAEEARESYCEGGTSIYESIMAAPARYAVMDDLNLSIELHYPRTPAFLNGDTDVRWKLDSRWSLDRVMRTAMPPGLLGGPVPLALCVEEDMRVAETHWEHVIDGITPQNTDLAYKETSLLWKPLPQDLPTVRKKTLTHMAAYEGNLDRYARLSQPGPMANDELICVMRGIYHHGMFARWWHEEIVTDSPRVKALNWGVVAKIREAISARRIMTNDHQEFQDGWKGGLMPFMIWRPLRPDEMTLELLKDKVPEMHEQVAVACIVCDYWGCFNSMKPTPTAAMWSAAEQSVEPFYRKYLEEKMAELGLDPDRIKDRVDPDEESALIINKEPTSTILQGGLEEGIPIQYPGQSYNPTGPYQCARTEVGRIDRHVWVSPEMLRKIQLFTDYGCVNATFEIPDKELPQDELEALQL</sequence>
<dbReference type="AlphaFoldDB" id="A0A428NY83"/>
<evidence type="ECO:0000313" key="1">
    <source>
        <dbReference type="EMBL" id="RSL45775.1"/>
    </source>
</evidence>
<reference evidence="1 2" key="1">
    <citation type="submission" date="2017-06" db="EMBL/GenBank/DDBJ databases">
        <title>Comparative genomic analysis of Ambrosia Fusariam Clade fungi.</title>
        <authorList>
            <person name="Stajich J.E."/>
            <person name="Carrillo J."/>
            <person name="Kijimoto T."/>
            <person name="Eskalen A."/>
            <person name="O'Donnell K."/>
            <person name="Kasson M."/>
        </authorList>
    </citation>
    <scope>NUCLEOTIDE SEQUENCE [LARGE SCALE GENOMIC DNA]</scope>
    <source>
        <strain evidence="1 2">NRRL62584</strain>
    </source>
</reference>
<proteinExistence type="predicted"/>
<keyword evidence="2" id="KW-1185">Reference proteome</keyword>
<protein>
    <submittedName>
        <fullName evidence="1">Uncharacterized protein</fullName>
    </submittedName>
</protein>
<evidence type="ECO:0000313" key="2">
    <source>
        <dbReference type="Proteomes" id="UP000288168"/>
    </source>
</evidence>
<comment type="caution">
    <text evidence="1">The sequence shown here is derived from an EMBL/GenBank/DDBJ whole genome shotgun (WGS) entry which is preliminary data.</text>
</comment>
<dbReference type="EMBL" id="NKCI01000254">
    <property type="protein sequence ID" value="RSL45775.1"/>
    <property type="molecule type" value="Genomic_DNA"/>
</dbReference>
<name>A0A428NY83_9HYPO</name>